<evidence type="ECO:0000313" key="3">
    <source>
        <dbReference type="Proteomes" id="UP000593626"/>
    </source>
</evidence>
<gene>
    <name evidence="2" type="ORF">G8O30_04340</name>
</gene>
<dbReference type="CDD" id="cd06558">
    <property type="entry name" value="crotonase-like"/>
    <property type="match status" value="1"/>
</dbReference>
<dbReference type="InterPro" id="IPR001753">
    <property type="entry name" value="Enoyl-CoA_hydra/iso"/>
</dbReference>
<dbReference type="PANTHER" id="PTHR11941:SF27">
    <property type="entry name" value="ETHYLMALONYL-COA DECARBOXYLASE"/>
    <property type="match status" value="1"/>
</dbReference>
<evidence type="ECO:0000313" key="2">
    <source>
        <dbReference type="EMBL" id="QPC46240.1"/>
    </source>
</evidence>
<dbReference type="GO" id="GO:0005829">
    <property type="term" value="C:cytosol"/>
    <property type="evidence" value="ECO:0007669"/>
    <property type="project" value="TreeGrafter"/>
</dbReference>
<dbReference type="InterPro" id="IPR029045">
    <property type="entry name" value="ClpP/crotonase-like_dom_sf"/>
</dbReference>
<dbReference type="Proteomes" id="UP000593626">
    <property type="component" value="Chromosome"/>
</dbReference>
<dbReference type="RefSeq" id="WP_239673767.1">
    <property type="nucleotide sequence ID" value="NZ_CP049742.1"/>
</dbReference>
<reference evidence="2 3" key="1">
    <citation type="submission" date="2019-07" db="EMBL/GenBank/DDBJ databases">
        <title>Genome sequence of 2 isolates from Red Sea Mangroves.</title>
        <authorList>
            <person name="Sefrji F."/>
            <person name="Michoud G."/>
            <person name="Merlino G."/>
            <person name="Daffonchio D."/>
        </authorList>
    </citation>
    <scope>NUCLEOTIDE SEQUENCE [LARGE SCALE GENOMIC DNA]</scope>
    <source>
        <strain evidence="2 3">R1DC41</strain>
    </source>
</reference>
<dbReference type="Pfam" id="PF00378">
    <property type="entry name" value="ECH_1"/>
    <property type="match status" value="1"/>
</dbReference>
<dbReference type="KEGG" id="mcui:G8O30_04340"/>
<proteinExistence type="predicted"/>
<name>A0A7S8CA61_9BACI</name>
<keyword evidence="1" id="KW-0456">Lyase</keyword>
<dbReference type="PANTHER" id="PTHR11941">
    <property type="entry name" value="ENOYL-COA HYDRATASE-RELATED"/>
    <property type="match status" value="1"/>
</dbReference>
<dbReference type="GO" id="GO:0016853">
    <property type="term" value="F:isomerase activity"/>
    <property type="evidence" value="ECO:0007669"/>
    <property type="project" value="UniProtKB-KW"/>
</dbReference>
<keyword evidence="2" id="KW-0413">Isomerase</keyword>
<dbReference type="EMBL" id="CP049742">
    <property type="protein sequence ID" value="QPC46240.1"/>
    <property type="molecule type" value="Genomic_DNA"/>
</dbReference>
<sequence>MDYRVELQDDIYTFTINRPNKRNAISLSVLQGLKQTIAEIKSTPTVKMLIIKGEGEDAFCSGGDVEYFHQFAKGEEIKPIFLEAAAILFDLATCPILTIADLEGHTLGGGAELAAACDLRILRKGSKVAWIQGRIGISTGWGGANLLFERVNKPYAMKWLTSTKVITEEDLIHSGFIQHIYEDSKERNEIIANYKQQHVEVIRSYKATLVDGLHSHLVVNMKKEVERCSMLWENPTHMEAVEHFLSKKQ</sequence>
<dbReference type="AlphaFoldDB" id="A0A7S8CA61"/>
<organism evidence="2 3">
    <name type="scientific">Mangrovibacillus cuniculi</name>
    <dbReference type="NCBI Taxonomy" id="2593652"/>
    <lineage>
        <taxon>Bacteria</taxon>
        <taxon>Bacillati</taxon>
        <taxon>Bacillota</taxon>
        <taxon>Bacilli</taxon>
        <taxon>Bacillales</taxon>
        <taxon>Bacillaceae</taxon>
        <taxon>Mangrovibacillus</taxon>
    </lineage>
</organism>
<dbReference type="SUPFAM" id="SSF52096">
    <property type="entry name" value="ClpP/crotonase"/>
    <property type="match status" value="1"/>
</dbReference>
<evidence type="ECO:0000256" key="1">
    <source>
        <dbReference type="ARBA" id="ARBA00023239"/>
    </source>
</evidence>
<accession>A0A7S8CA61</accession>
<keyword evidence="3" id="KW-1185">Reference proteome</keyword>
<dbReference type="GO" id="GO:0016829">
    <property type="term" value="F:lyase activity"/>
    <property type="evidence" value="ECO:0007669"/>
    <property type="project" value="UniProtKB-KW"/>
</dbReference>
<protein>
    <submittedName>
        <fullName evidence="2">Enoyl-CoA hydratase/isomerase family protein</fullName>
    </submittedName>
</protein>
<dbReference type="GO" id="GO:0006635">
    <property type="term" value="P:fatty acid beta-oxidation"/>
    <property type="evidence" value="ECO:0007669"/>
    <property type="project" value="TreeGrafter"/>
</dbReference>
<dbReference type="Gene3D" id="3.90.226.10">
    <property type="entry name" value="2-enoyl-CoA Hydratase, Chain A, domain 1"/>
    <property type="match status" value="1"/>
</dbReference>